<keyword evidence="2" id="KW-1185">Reference proteome</keyword>
<evidence type="ECO:0000313" key="2">
    <source>
        <dbReference type="Proteomes" id="UP000223042"/>
    </source>
</evidence>
<dbReference type="Proteomes" id="UP000223042">
    <property type="component" value="Segment"/>
</dbReference>
<protein>
    <submittedName>
        <fullName evidence="1">Uncharacterized protein</fullName>
    </submittedName>
</protein>
<dbReference type="KEGG" id="vg:54982024"/>
<reference evidence="2" key="1">
    <citation type="submission" date="2017-06" db="EMBL/GenBank/DDBJ databases">
        <authorList>
            <person name="Spollen W.G."/>
            <person name="Givan S.A."/>
            <person name="Brown P.B."/>
            <person name="Attai H."/>
        </authorList>
    </citation>
    <scope>NUCLEOTIDE SEQUENCE [LARGE SCALE GENOMIC DNA]</scope>
</reference>
<evidence type="ECO:0000313" key="1">
    <source>
        <dbReference type="EMBL" id="AUZ94758.1"/>
    </source>
</evidence>
<sequence>MASWRKPYPQPWQRKPKRDKQYAGVVLNGYAVTASARYRLHTKFGSLYIWPQGYGMWSRRIWFDAEGAYVWMQGKVVRVKLRIAAGR</sequence>
<dbReference type="GeneID" id="54982024"/>
<dbReference type="RefSeq" id="YP_009791836.1">
    <property type="nucleotide sequence ID" value="NC_047845.1"/>
</dbReference>
<accession>A0A2L0UZ00</accession>
<dbReference type="EMBL" id="MF403005">
    <property type="protein sequence ID" value="AUZ94758.1"/>
    <property type="molecule type" value="Genomic_DNA"/>
</dbReference>
<proteinExistence type="predicted"/>
<organism evidence="1 2">
    <name type="scientific">Agrobacterium phage Atu_ph02</name>
    <dbReference type="NCBI Taxonomy" id="2024261"/>
    <lineage>
        <taxon>Viruses</taxon>
        <taxon>Duplodnaviria</taxon>
        <taxon>Heunggongvirae</taxon>
        <taxon>Uroviricota</taxon>
        <taxon>Caudoviricetes</taxon>
        <taxon>Autographivirales</taxon>
        <taxon>Dunnvirinae</taxon>
        <taxon>Atuphduovirus</taxon>
        <taxon>Atuphduovirus atuph02</taxon>
    </lineage>
</organism>
<name>A0A2L0UZ00_9CAUD</name>